<organism evidence="2 3">
    <name type="scientific">Geranomyces variabilis</name>
    <dbReference type="NCBI Taxonomy" id="109894"/>
    <lineage>
        <taxon>Eukaryota</taxon>
        <taxon>Fungi</taxon>
        <taxon>Fungi incertae sedis</taxon>
        <taxon>Chytridiomycota</taxon>
        <taxon>Chytridiomycota incertae sedis</taxon>
        <taxon>Chytridiomycetes</taxon>
        <taxon>Spizellomycetales</taxon>
        <taxon>Powellomycetaceae</taxon>
        <taxon>Geranomyces</taxon>
    </lineage>
</organism>
<feature type="compositionally biased region" description="Low complexity" evidence="1">
    <location>
        <begin position="19"/>
        <end position="48"/>
    </location>
</feature>
<feature type="compositionally biased region" description="Polar residues" evidence="1">
    <location>
        <begin position="445"/>
        <end position="455"/>
    </location>
</feature>
<evidence type="ECO:0000256" key="1">
    <source>
        <dbReference type="SAM" id="MobiDB-lite"/>
    </source>
</evidence>
<evidence type="ECO:0000313" key="2">
    <source>
        <dbReference type="EMBL" id="KAJ3182104.1"/>
    </source>
</evidence>
<keyword evidence="3" id="KW-1185">Reference proteome</keyword>
<feature type="region of interest" description="Disordered" evidence="1">
    <location>
        <begin position="547"/>
        <end position="566"/>
    </location>
</feature>
<feature type="compositionally biased region" description="Low complexity" evidence="1">
    <location>
        <begin position="383"/>
        <end position="397"/>
    </location>
</feature>
<protein>
    <recommendedName>
        <fullName evidence="4">Lebercilin domain-containing protein</fullName>
    </recommendedName>
</protein>
<dbReference type="Proteomes" id="UP001212152">
    <property type="component" value="Unassembled WGS sequence"/>
</dbReference>
<name>A0AAD5XUE4_9FUNG</name>
<comment type="caution">
    <text evidence="2">The sequence shown here is derived from an EMBL/GenBank/DDBJ whole genome shotgun (WGS) entry which is preliminary data.</text>
</comment>
<feature type="region of interest" description="Disordered" evidence="1">
    <location>
        <begin position="131"/>
        <end position="175"/>
    </location>
</feature>
<accession>A0AAD5XUE4</accession>
<dbReference type="EMBL" id="JADGJQ010000010">
    <property type="protein sequence ID" value="KAJ3182104.1"/>
    <property type="molecule type" value="Genomic_DNA"/>
</dbReference>
<evidence type="ECO:0000313" key="3">
    <source>
        <dbReference type="Proteomes" id="UP001212152"/>
    </source>
</evidence>
<reference evidence="2" key="1">
    <citation type="submission" date="2020-05" db="EMBL/GenBank/DDBJ databases">
        <title>Phylogenomic resolution of chytrid fungi.</title>
        <authorList>
            <person name="Stajich J.E."/>
            <person name="Amses K."/>
            <person name="Simmons R."/>
            <person name="Seto K."/>
            <person name="Myers J."/>
            <person name="Bonds A."/>
            <person name="Quandt C.A."/>
            <person name="Barry K."/>
            <person name="Liu P."/>
            <person name="Grigoriev I."/>
            <person name="Longcore J.E."/>
            <person name="James T.Y."/>
        </authorList>
    </citation>
    <scope>NUCLEOTIDE SEQUENCE</scope>
    <source>
        <strain evidence="2">JEL0379</strain>
    </source>
</reference>
<gene>
    <name evidence="2" type="ORF">HDU87_000451</name>
</gene>
<feature type="compositionally biased region" description="Acidic residues" evidence="1">
    <location>
        <begin position="492"/>
        <end position="504"/>
    </location>
</feature>
<dbReference type="AlphaFoldDB" id="A0AAD5XUE4"/>
<evidence type="ECO:0008006" key="4">
    <source>
        <dbReference type="Google" id="ProtNLM"/>
    </source>
</evidence>
<feature type="compositionally biased region" description="Acidic residues" evidence="1">
    <location>
        <begin position="1"/>
        <end position="14"/>
    </location>
</feature>
<proteinExistence type="predicted"/>
<feature type="compositionally biased region" description="Basic residues" evidence="1">
    <location>
        <begin position="49"/>
        <end position="63"/>
    </location>
</feature>
<sequence length="688" mass="73132">MSGYYDDEAFEDPPESYPSTVAVTSVAAAESTRIRQTRLPRPAATTTTKHIHKHHHHHKHKQNHAPLSPSSTLRIYGPEGSEDDVAHSGAAARDATRTARKKSIPKEPPGFVPDLPAAKIYSPNKKPTAASLVAPAAAAHRTPGMGGQKTKQKKRSVPPPPPAAPAPPAAPKRALSTVVNPAQLTNANFEEIAKLVAVIDAQKERIRGLTDANKTMKIVKQRQDKALQQMGKQQATFPNLVKQLSDEIRTLKYDRQRTREALTEKFHESLQKHAENVKLRLALVEARKAELELRMSQQRTAEAKGVPAGRGRGRGEQPRGAGHAARGRGREGRGGGGATKVGKSTAPDAKPSVGQRVHASLPAAPVVHGKKETSRITPHASSRRQPSVAASQSSPVPLRESPHRGADSRAKQHNDNHDSSSSDESDHESVPHDRAPAAALVHASSPVSDTDSTASEPAYGSDFESDGDVDDDAKPAPEQSVDDITPTPVVDDTADADYASDFDPAETPTVDVVDSAEEIDSGNDNDELDMAGFVPTAADRAYLSQLGVEVPSPTPPPPVHNDPTPVAFPLMKSAILSASADSAAPSTIHKPNLFARPAPELSVSPPLQRQGPQQEKTEPNFVTSTIVDQTFPRPKQSERQQQLPTQHKLDFLASSTLGHAVGGPGTGSAAAAAAYPSWLRGPAEAASS</sequence>
<feature type="compositionally biased region" description="Basic and acidic residues" evidence="1">
    <location>
        <begin position="400"/>
        <end position="420"/>
    </location>
</feature>
<feature type="compositionally biased region" description="Pro residues" evidence="1">
    <location>
        <begin position="157"/>
        <end position="170"/>
    </location>
</feature>
<feature type="compositionally biased region" description="Polar residues" evidence="1">
    <location>
        <begin position="605"/>
        <end position="628"/>
    </location>
</feature>
<feature type="region of interest" description="Disordered" evidence="1">
    <location>
        <begin position="296"/>
        <end position="513"/>
    </location>
</feature>
<feature type="compositionally biased region" description="Low complexity" evidence="1">
    <location>
        <begin position="482"/>
        <end position="491"/>
    </location>
</feature>
<feature type="region of interest" description="Disordered" evidence="1">
    <location>
        <begin position="1"/>
        <end position="117"/>
    </location>
</feature>
<feature type="region of interest" description="Disordered" evidence="1">
    <location>
        <begin position="581"/>
        <end position="651"/>
    </location>
</feature>